<dbReference type="RefSeq" id="WP_119652015.1">
    <property type="nucleotide sequence ID" value="NZ_NSDI01000001.1"/>
</dbReference>
<gene>
    <name evidence="1" type="ORF">CKY20_00990</name>
</gene>
<comment type="caution">
    <text evidence="1">The sequence shown here is derived from an EMBL/GenBank/DDBJ whole genome shotgun (WGS) entry which is preliminary data.</text>
</comment>
<organism evidence="1 2">
    <name type="scientific">Capnocytophaga canis</name>
    <dbReference type="NCBI Taxonomy" id="1848903"/>
    <lineage>
        <taxon>Bacteria</taxon>
        <taxon>Pseudomonadati</taxon>
        <taxon>Bacteroidota</taxon>
        <taxon>Flavobacteriia</taxon>
        <taxon>Flavobacteriales</taxon>
        <taxon>Flavobacteriaceae</taxon>
        <taxon>Capnocytophaga</taxon>
    </lineage>
</organism>
<protein>
    <submittedName>
        <fullName evidence="1">Uncharacterized protein</fullName>
    </submittedName>
</protein>
<proteinExistence type="predicted"/>
<dbReference type="AlphaFoldDB" id="A0A3A1YIR4"/>
<dbReference type="EMBL" id="NSDI01000001">
    <property type="protein sequence ID" value="RIY38153.1"/>
    <property type="molecule type" value="Genomic_DNA"/>
</dbReference>
<name>A0A3A1YIR4_9FLAO</name>
<sequence length="300" mass="34090">MKKIIIRSLVLLGISLNLQLRCTKPEVEVESPNKSKTLKHNYIVLASVDGSAVEVEVSYSVFVAGNSENIVKTETLTTPFVIGGEDVKVVYDSLTYESHMGKRHLHNELKRNYTPKGADYLEIKNLSNVDLEYCVVGNQPLKYCTTECVESYGFFNANQIDKTKVLKSCPIPIYKDIPVLYLIKPELAPQTDVYVRKSNPKLAERESFKAPDFGGVVANTPFSASQIIDLYKREYIYKEILYFTHYAQYVEKHSIGGKHKELEHYGVIPSNQTLSNSGQIWFINTRQGFYGSKIFEQYGE</sequence>
<accession>A0A3A1YIR4</accession>
<evidence type="ECO:0000313" key="1">
    <source>
        <dbReference type="EMBL" id="RIY38153.1"/>
    </source>
</evidence>
<dbReference type="Proteomes" id="UP000265497">
    <property type="component" value="Unassembled WGS sequence"/>
</dbReference>
<reference evidence="1 2" key="1">
    <citation type="submission" date="2017-08" db="EMBL/GenBank/DDBJ databases">
        <title>Capnocytophaga canis 17-158 assembly.</title>
        <authorList>
            <person name="Gulvik C.A."/>
        </authorList>
    </citation>
    <scope>NUCLEOTIDE SEQUENCE [LARGE SCALE GENOMIC DNA]</scope>
    <source>
        <strain evidence="1 2">17-158</strain>
    </source>
</reference>
<evidence type="ECO:0000313" key="2">
    <source>
        <dbReference type="Proteomes" id="UP000265497"/>
    </source>
</evidence>